<dbReference type="EMBL" id="CAJVPY010006897">
    <property type="protein sequence ID" value="CAG8671329.1"/>
    <property type="molecule type" value="Genomic_DNA"/>
</dbReference>
<dbReference type="OrthoDB" id="2419376at2759"/>
<feature type="non-terminal residue" evidence="1">
    <location>
        <position position="191"/>
    </location>
</feature>
<keyword evidence="2" id="KW-1185">Reference proteome</keyword>
<sequence>NSKEAAISAVNAFQGSVCDAFLIVGLKEPLRISVIHKIADEVVINKAFDLQNSIIIYLDMNGVEQDIKRAIDAAEYLYKYKKYEDAWNIYSELAKTDNIKLDALKQMANYYNNEHVKKDERLIFEIALELYSKKQYKDAYNIFLKLTNSNDSEIKLITIYIKASYYITGYNDVRKNKNKAIELIKKDITQS</sequence>
<dbReference type="Proteomes" id="UP000789405">
    <property type="component" value="Unassembled WGS sequence"/>
</dbReference>
<evidence type="ECO:0000313" key="1">
    <source>
        <dbReference type="EMBL" id="CAG8671329.1"/>
    </source>
</evidence>
<accession>A0A9N9EA36</accession>
<evidence type="ECO:0000313" key="2">
    <source>
        <dbReference type="Proteomes" id="UP000789405"/>
    </source>
</evidence>
<dbReference type="AlphaFoldDB" id="A0A9N9EA36"/>
<gene>
    <name evidence="1" type="ORF">DERYTH_LOCUS11257</name>
</gene>
<organism evidence="1 2">
    <name type="scientific">Dentiscutata erythropus</name>
    <dbReference type="NCBI Taxonomy" id="1348616"/>
    <lineage>
        <taxon>Eukaryota</taxon>
        <taxon>Fungi</taxon>
        <taxon>Fungi incertae sedis</taxon>
        <taxon>Mucoromycota</taxon>
        <taxon>Glomeromycotina</taxon>
        <taxon>Glomeromycetes</taxon>
        <taxon>Diversisporales</taxon>
        <taxon>Gigasporaceae</taxon>
        <taxon>Dentiscutata</taxon>
    </lineage>
</organism>
<dbReference type="SUPFAM" id="SSF81901">
    <property type="entry name" value="HCP-like"/>
    <property type="match status" value="1"/>
</dbReference>
<proteinExistence type="predicted"/>
<reference evidence="1" key="1">
    <citation type="submission" date="2021-06" db="EMBL/GenBank/DDBJ databases">
        <authorList>
            <person name="Kallberg Y."/>
            <person name="Tangrot J."/>
            <person name="Rosling A."/>
        </authorList>
    </citation>
    <scope>NUCLEOTIDE SEQUENCE</scope>
    <source>
        <strain evidence="1">MA453B</strain>
    </source>
</reference>
<name>A0A9N9EA36_9GLOM</name>
<protein>
    <submittedName>
        <fullName evidence="1">15801_t:CDS:1</fullName>
    </submittedName>
</protein>
<comment type="caution">
    <text evidence="1">The sequence shown here is derived from an EMBL/GenBank/DDBJ whole genome shotgun (WGS) entry which is preliminary data.</text>
</comment>